<feature type="region of interest" description="Disordered" evidence="1">
    <location>
        <begin position="32"/>
        <end position="52"/>
    </location>
</feature>
<feature type="non-terminal residue" evidence="2">
    <location>
        <position position="66"/>
    </location>
</feature>
<name>A0A0B6YNP1_9EUPU</name>
<proteinExistence type="predicted"/>
<evidence type="ECO:0000256" key="1">
    <source>
        <dbReference type="SAM" id="MobiDB-lite"/>
    </source>
</evidence>
<accession>A0A0B6YNP1</accession>
<reference evidence="2" key="1">
    <citation type="submission" date="2014-12" db="EMBL/GenBank/DDBJ databases">
        <title>Insight into the proteome of Arion vulgaris.</title>
        <authorList>
            <person name="Aradska J."/>
            <person name="Bulat T."/>
            <person name="Smidak R."/>
            <person name="Sarate P."/>
            <person name="Gangsoo J."/>
            <person name="Sialana F."/>
            <person name="Bilban M."/>
            <person name="Lubec G."/>
        </authorList>
    </citation>
    <scope>NUCLEOTIDE SEQUENCE</scope>
    <source>
        <tissue evidence="2">Skin</tissue>
    </source>
</reference>
<dbReference type="EMBL" id="HACG01010927">
    <property type="protein sequence ID" value="CEK57792.1"/>
    <property type="molecule type" value="Transcribed_RNA"/>
</dbReference>
<sequence>HEHVRSADQEFVSASLMGPSHVRNNRESDFLTYADPDFENNSENPYKETTESDINIRHIPLADLVP</sequence>
<organism evidence="2">
    <name type="scientific">Arion vulgaris</name>
    <dbReference type="NCBI Taxonomy" id="1028688"/>
    <lineage>
        <taxon>Eukaryota</taxon>
        <taxon>Metazoa</taxon>
        <taxon>Spiralia</taxon>
        <taxon>Lophotrochozoa</taxon>
        <taxon>Mollusca</taxon>
        <taxon>Gastropoda</taxon>
        <taxon>Heterobranchia</taxon>
        <taxon>Euthyneura</taxon>
        <taxon>Panpulmonata</taxon>
        <taxon>Eupulmonata</taxon>
        <taxon>Stylommatophora</taxon>
        <taxon>Helicina</taxon>
        <taxon>Arionoidea</taxon>
        <taxon>Arionidae</taxon>
        <taxon>Arion</taxon>
    </lineage>
</organism>
<dbReference type="AlphaFoldDB" id="A0A0B6YNP1"/>
<evidence type="ECO:0000313" key="2">
    <source>
        <dbReference type="EMBL" id="CEK57792.1"/>
    </source>
</evidence>
<protein>
    <submittedName>
        <fullName evidence="2">Uncharacterized protein</fullName>
    </submittedName>
</protein>
<feature type="non-terminal residue" evidence="2">
    <location>
        <position position="1"/>
    </location>
</feature>
<gene>
    <name evidence="2" type="primary">ORF31074</name>
</gene>